<reference evidence="2 3" key="1">
    <citation type="submission" date="2016-11" db="EMBL/GenBank/DDBJ databases">
        <authorList>
            <person name="Jaros S."/>
            <person name="Januszkiewicz K."/>
            <person name="Wedrychowicz H."/>
        </authorList>
    </citation>
    <scope>NUCLEOTIDE SEQUENCE [LARGE SCALE GENOMIC DNA]</scope>
</reference>
<evidence type="ECO:0000313" key="2">
    <source>
        <dbReference type="EMBL" id="SGY20229.1"/>
    </source>
</evidence>
<evidence type="ECO:0000313" key="3">
    <source>
        <dbReference type="Proteomes" id="UP000249464"/>
    </source>
</evidence>
<dbReference type="Proteomes" id="UP000249464">
    <property type="component" value="Unassembled WGS sequence"/>
</dbReference>
<evidence type="ECO:0000256" key="1">
    <source>
        <dbReference type="SAM" id="MobiDB-lite"/>
    </source>
</evidence>
<accession>A0A2X0LV79</accession>
<dbReference type="AlphaFoldDB" id="A0A2X0LV79"/>
<protein>
    <submittedName>
        <fullName evidence="2">BQ5605_C017g08540 protein</fullName>
    </submittedName>
</protein>
<name>A0A2X0LV79_9BASI</name>
<feature type="region of interest" description="Disordered" evidence="1">
    <location>
        <begin position="48"/>
        <end position="67"/>
    </location>
</feature>
<sequence length="313" mass="33623">MANGPPSSMRVQKSRCLQSFAKSLTAFLYLKSALALPQLLSISGWSRSQSSSRDKRSGDGSSSFSTGSQGLVKHDNCNPTCPCGTRLDSVAMPTCTWNCVWWSNSVINNLGALVDAIATVIVGILGYTATRATTSHFSTTGKRDNVTLHAFSAAVDDIFGTKDRKRDGSDLQTVDYTILFANGTVDGIYTEFNVTAGQAAAYIGDSYAASWVASDSALEKRTDTLTNAKVIYHNAKVGGDVQVRSFTYSERQQAGNTIAGRFSDICQYDGRAMCDCLRSGEGNEFAGALTVEGQANNNGKYQAMNCNCDTRSW</sequence>
<organism evidence="2 3">
    <name type="scientific">Microbotryum silenes-dioicae</name>
    <dbReference type="NCBI Taxonomy" id="796604"/>
    <lineage>
        <taxon>Eukaryota</taxon>
        <taxon>Fungi</taxon>
        <taxon>Dikarya</taxon>
        <taxon>Basidiomycota</taxon>
        <taxon>Pucciniomycotina</taxon>
        <taxon>Microbotryomycetes</taxon>
        <taxon>Microbotryales</taxon>
        <taxon>Microbotryaceae</taxon>
        <taxon>Microbotryum</taxon>
    </lineage>
</organism>
<dbReference type="EMBL" id="FQNC01000017">
    <property type="protein sequence ID" value="SGY20229.1"/>
    <property type="molecule type" value="Genomic_DNA"/>
</dbReference>
<gene>
    <name evidence="2" type="primary">BQ5605_C017g08540</name>
    <name evidence="2" type="ORF">BQ5605_C017G08540</name>
</gene>
<proteinExistence type="predicted"/>
<keyword evidence="3" id="KW-1185">Reference proteome</keyword>